<comment type="pathway">
    <text evidence="1">Cofactor biosynthesis; riboflavin biosynthesis.</text>
</comment>
<dbReference type="NCBIfam" id="NF010663">
    <property type="entry name" value="PRK14059.1-1"/>
    <property type="match status" value="1"/>
</dbReference>
<dbReference type="Gene3D" id="3.40.430.10">
    <property type="entry name" value="Dihydrofolate Reductase, subunit A"/>
    <property type="match status" value="1"/>
</dbReference>
<dbReference type="SUPFAM" id="SSF53597">
    <property type="entry name" value="Dihydrofolate reductase-like"/>
    <property type="match status" value="1"/>
</dbReference>
<evidence type="ECO:0000256" key="3">
    <source>
        <dbReference type="ARBA" id="ARBA00023002"/>
    </source>
</evidence>
<dbReference type="EMBL" id="JBDLNV010000007">
    <property type="protein sequence ID" value="MFM1725649.1"/>
    <property type="molecule type" value="Genomic_DNA"/>
</dbReference>
<dbReference type="InterPro" id="IPR050765">
    <property type="entry name" value="Riboflavin_Biosynth_HTPR"/>
</dbReference>
<protein>
    <submittedName>
        <fullName evidence="5">Pyrimidine reductase family protein</fullName>
    </submittedName>
</protein>
<dbReference type="PANTHER" id="PTHR38011">
    <property type="entry name" value="DIHYDROFOLATE REDUCTASE FAMILY PROTEIN (AFU_ORTHOLOGUE AFUA_8G06820)"/>
    <property type="match status" value="1"/>
</dbReference>
<dbReference type="RefSeq" id="WP_420166117.1">
    <property type="nucleotide sequence ID" value="NZ_JBDLNV010000007.1"/>
</dbReference>
<evidence type="ECO:0000256" key="2">
    <source>
        <dbReference type="ARBA" id="ARBA00022857"/>
    </source>
</evidence>
<evidence type="ECO:0000313" key="5">
    <source>
        <dbReference type="EMBL" id="MFM1725649.1"/>
    </source>
</evidence>
<evidence type="ECO:0000259" key="4">
    <source>
        <dbReference type="Pfam" id="PF01872"/>
    </source>
</evidence>
<keyword evidence="3" id="KW-0560">Oxidoreductase</keyword>
<proteinExistence type="predicted"/>
<feature type="domain" description="Bacterial bifunctional deaminase-reductase C-terminal" evidence="4">
    <location>
        <begin position="45"/>
        <end position="255"/>
    </location>
</feature>
<sequence length="262" mass="27460">MIEHVHRLDFATYLTRDEGNGGQPPQLSDDDLRSLYGYPDRLDRPWVRANFVSSIDGAVTVDGVSAGLGTPADKRVFGMLRELADVVLVGAGTARSENYGGARTGPASVARRERAGLAAVPPIAVVTAGARLDPESRLFTDTTVPPIVLTSAAADTQRLQRLRDAGADVEIVAEREVGGPDLVAALARRGLLRVLCEGGPALFGTLIGDGVVDELCLTTSPYLVGGSAGRIAVSPAAVPTAMTRKHLVADSDGTLLARWVRA</sequence>
<dbReference type="InterPro" id="IPR024072">
    <property type="entry name" value="DHFR-like_dom_sf"/>
</dbReference>
<reference evidence="5 6" key="1">
    <citation type="submission" date="2023-11" db="EMBL/GenBank/DDBJ databases">
        <authorList>
            <person name="Val-Calvo J."/>
            <person name="Scortti M."/>
            <person name="Vazquez-Boland J."/>
        </authorList>
    </citation>
    <scope>NUCLEOTIDE SEQUENCE [LARGE SCALE GENOMIC DNA]</scope>
    <source>
        <strain evidence="5 6">PAM 2766</strain>
    </source>
</reference>
<dbReference type="NCBIfam" id="NF010664">
    <property type="entry name" value="PRK14059.1-2"/>
    <property type="match status" value="1"/>
</dbReference>
<gene>
    <name evidence="5" type="ORF">ABEU20_004272</name>
</gene>
<comment type="caution">
    <text evidence="5">The sequence shown here is derived from an EMBL/GenBank/DDBJ whole genome shotgun (WGS) entry which is preliminary data.</text>
</comment>
<evidence type="ECO:0000313" key="6">
    <source>
        <dbReference type="Proteomes" id="UP001629745"/>
    </source>
</evidence>
<dbReference type="Proteomes" id="UP001629745">
    <property type="component" value="Unassembled WGS sequence"/>
</dbReference>
<accession>A0ABW9FJB2</accession>
<keyword evidence="2" id="KW-0521">NADP</keyword>
<dbReference type="PANTHER" id="PTHR38011:SF7">
    <property type="entry name" value="2,5-DIAMINO-6-RIBOSYLAMINO-4(3H)-PYRIMIDINONE 5'-PHOSPHATE REDUCTASE"/>
    <property type="match status" value="1"/>
</dbReference>
<keyword evidence="6" id="KW-1185">Reference proteome</keyword>
<organism evidence="5 6">
    <name type="scientific">Rhodococcus parequi</name>
    <dbReference type="NCBI Taxonomy" id="3137122"/>
    <lineage>
        <taxon>Bacteria</taxon>
        <taxon>Bacillati</taxon>
        <taxon>Actinomycetota</taxon>
        <taxon>Actinomycetes</taxon>
        <taxon>Mycobacteriales</taxon>
        <taxon>Nocardiaceae</taxon>
        <taxon>Rhodococcus</taxon>
    </lineage>
</organism>
<dbReference type="InterPro" id="IPR002734">
    <property type="entry name" value="RibDG_C"/>
</dbReference>
<evidence type="ECO:0000256" key="1">
    <source>
        <dbReference type="ARBA" id="ARBA00005104"/>
    </source>
</evidence>
<name>A0ABW9FJB2_9NOCA</name>
<dbReference type="Pfam" id="PF01872">
    <property type="entry name" value="RibD_C"/>
    <property type="match status" value="1"/>
</dbReference>